<organism evidence="6 7">
    <name type="scientific">Nitrosomonas nitrosa</name>
    <dbReference type="NCBI Taxonomy" id="52442"/>
    <lineage>
        <taxon>Bacteria</taxon>
        <taxon>Pseudomonadati</taxon>
        <taxon>Pseudomonadota</taxon>
        <taxon>Betaproteobacteria</taxon>
        <taxon>Nitrosomonadales</taxon>
        <taxon>Nitrosomonadaceae</taxon>
        <taxon>Nitrosomonas</taxon>
    </lineage>
</organism>
<keyword evidence="7" id="KW-1185">Reference proteome</keyword>
<protein>
    <submittedName>
        <fullName evidence="6">Uncharacterized MnhB-related membrane protein</fullName>
    </submittedName>
</protein>
<dbReference type="EMBL" id="FOUF01000010">
    <property type="protein sequence ID" value="SFM24221.1"/>
    <property type="molecule type" value="Genomic_DNA"/>
</dbReference>
<evidence type="ECO:0000256" key="1">
    <source>
        <dbReference type="ARBA" id="ARBA00004651"/>
    </source>
</evidence>
<gene>
    <name evidence="6" type="ORF">SAMN05421880_11049</name>
</gene>
<comment type="subcellular location">
    <subcellularLocation>
        <location evidence="1">Cell membrane</location>
        <topology evidence="1">Multi-pass membrane protein</topology>
    </subcellularLocation>
</comment>
<sequence>MEVLMLVNGAFDLLLALMLIGVAWVVLSSPDLFRAVVLFVVFGLLMTLAWVRLDAPDIALAEVAIGAGLTGALLLSAWARLSRYSDKADQNAGDATAQRAVEGIGRGDHIKRE</sequence>
<evidence type="ECO:0000256" key="2">
    <source>
        <dbReference type="ARBA" id="ARBA00022475"/>
    </source>
</evidence>
<dbReference type="Proteomes" id="UP000199561">
    <property type="component" value="Unassembled WGS sequence"/>
</dbReference>
<dbReference type="STRING" id="52442.SAMN05421880_11049"/>
<accession>A0A1I4P8X1</accession>
<dbReference type="AlphaFoldDB" id="A0A1I4P8X1"/>
<dbReference type="GO" id="GO:0005886">
    <property type="term" value="C:plasma membrane"/>
    <property type="evidence" value="ECO:0007669"/>
    <property type="project" value="UniProtKB-SubCell"/>
</dbReference>
<keyword evidence="2" id="KW-1003">Cell membrane</keyword>
<keyword evidence="5" id="KW-0472">Membrane</keyword>
<reference evidence="6 7" key="1">
    <citation type="submission" date="2016-10" db="EMBL/GenBank/DDBJ databases">
        <authorList>
            <person name="de Groot N.N."/>
        </authorList>
    </citation>
    <scope>NUCLEOTIDE SEQUENCE [LARGE SCALE GENOMIC DNA]</scope>
    <source>
        <strain evidence="6 7">Nm146</strain>
    </source>
</reference>
<evidence type="ECO:0000256" key="5">
    <source>
        <dbReference type="ARBA" id="ARBA00023136"/>
    </source>
</evidence>
<evidence type="ECO:0000256" key="3">
    <source>
        <dbReference type="ARBA" id="ARBA00022692"/>
    </source>
</evidence>
<keyword evidence="3" id="KW-0812">Transmembrane</keyword>
<dbReference type="Pfam" id="PF13244">
    <property type="entry name" value="MbhD"/>
    <property type="match status" value="1"/>
</dbReference>
<keyword evidence="4" id="KW-1133">Transmembrane helix</keyword>
<dbReference type="RefSeq" id="WP_090667920.1">
    <property type="nucleotide sequence ID" value="NZ_FOUF01000010.1"/>
</dbReference>
<evidence type="ECO:0000313" key="6">
    <source>
        <dbReference type="EMBL" id="SFM24221.1"/>
    </source>
</evidence>
<evidence type="ECO:0000313" key="7">
    <source>
        <dbReference type="Proteomes" id="UP000199561"/>
    </source>
</evidence>
<evidence type="ECO:0000256" key="4">
    <source>
        <dbReference type="ARBA" id="ARBA00022989"/>
    </source>
</evidence>
<name>A0A1I4P8X1_9PROT</name>
<proteinExistence type="predicted"/>
<dbReference type="InterPro" id="IPR025383">
    <property type="entry name" value="MrpA_C/MbhD"/>
</dbReference>